<dbReference type="VEuPathDB" id="FungiDB:AMAG_15121"/>
<feature type="compositionally biased region" description="Polar residues" evidence="1">
    <location>
        <begin position="341"/>
        <end position="361"/>
    </location>
</feature>
<evidence type="ECO:0000256" key="1">
    <source>
        <dbReference type="SAM" id="MobiDB-lite"/>
    </source>
</evidence>
<dbReference type="AlphaFoldDB" id="A0A0L0T5S9"/>
<keyword evidence="4" id="KW-1185">Reference proteome</keyword>
<dbReference type="STRING" id="578462.A0A0L0T5S9"/>
<gene>
    <name evidence="3" type="ORF">AMAG_15121</name>
</gene>
<reference evidence="4" key="2">
    <citation type="submission" date="2009-11" db="EMBL/GenBank/DDBJ databases">
        <title>The Genome Sequence of Allomyces macrogynus strain ATCC 38327.</title>
        <authorList>
            <consortium name="The Broad Institute Genome Sequencing Platform"/>
            <person name="Russ C."/>
            <person name="Cuomo C."/>
            <person name="Shea T."/>
            <person name="Young S.K."/>
            <person name="Zeng Q."/>
            <person name="Koehrsen M."/>
            <person name="Haas B."/>
            <person name="Borodovsky M."/>
            <person name="Guigo R."/>
            <person name="Alvarado L."/>
            <person name="Berlin A."/>
            <person name="Borenstein D."/>
            <person name="Chen Z."/>
            <person name="Engels R."/>
            <person name="Freedman E."/>
            <person name="Gellesch M."/>
            <person name="Goldberg J."/>
            <person name="Griggs A."/>
            <person name="Gujja S."/>
            <person name="Heiman D."/>
            <person name="Hepburn T."/>
            <person name="Howarth C."/>
            <person name="Jen D."/>
            <person name="Larson L."/>
            <person name="Lewis B."/>
            <person name="Mehta T."/>
            <person name="Park D."/>
            <person name="Pearson M."/>
            <person name="Roberts A."/>
            <person name="Saif S."/>
            <person name="Shenoy N."/>
            <person name="Sisk P."/>
            <person name="Stolte C."/>
            <person name="Sykes S."/>
            <person name="Walk T."/>
            <person name="White J."/>
            <person name="Yandava C."/>
            <person name="Burger G."/>
            <person name="Gray M.W."/>
            <person name="Holland P.W.H."/>
            <person name="King N."/>
            <person name="Lang F.B.F."/>
            <person name="Roger A.J."/>
            <person name="Ruiz-Trillo I."/>
            <person name="Lander E."/>
            <person name="Nusbaum C."/>
        </authorList>
    </citation>
    <scope>NUCLEOTIDE SEQUENCE [LARGE SCALE GENOMIC DNA]</scope>
    <source>
        <strain evidence="4">ATCC 38327</strain>
    </source>
</reference>
<feature type="transmembrane region" description="Helical" evidence="2">
    <location>
        <begin position="43"/>
        <end position="61"/>
    </location>
</feature>
<feature type="compositionally biased region" description="Gly residues" evidence="1">
    <location>
        <begin position="132"/>
        <end position="141"/>
    </location>
</feature>
<feature type="compositionally biased region" description="Pro residues" evidence="1">
    <location>
        <begin position="179"/>
        <end position="188"/>
    </location>
</feature>
<feature type="transmembrane region" description="Helical" evidence="2">
    <location>
        <begin position="367"/>
        <end position="388"/>
    </location>
</feature>
<feature type="compositionally biased region" description="Low complexity" evidence="1">
    <location>
        <begin position="261"/>
        <end position="336"/>
    </location>
</feature>
<dbReference type="OrthoDB" id="10521756at2759"/>
<feature type="compositionally biased region" description="Gly residues" evidence="1">
    <location>
        <begin position="231"/>
        <end position="243"/>
    </location>
</feature>
<organism evidence="3 4">
    <name type="scientific">Allomyces macrogynus (strain ATCC 38327)</name>
    <name type="common">Allomyces javanicus var. macrogynus</name>
    <dbReference type="NCBI Taxonomy" id="578462"/>
    <lineage>
        <taxon>Eukaryota</taxon>
        <taxon>Fungi</taxon>
        <taxon>Fungi incertae sedis</taxon>
        <taxon>Blastocladiomycota</taxon>
        <taxon>Blastocladiomycetes</taxon>
        <taxon>Blastocladiales</taxon>
        <taxon>Blastocladiaceae</taxon>
        <taxon>Allomyces</taxon>
    </lineage>
</organism>
<feature type="compositionally biased region" description="Pro residues" evidence="1">
    <location>
        <begin position="147"/>
        <end position="168"/>
    </location>
</feature>
<feature type="region of interest" description="Disordered" evidence="1">
    <location>
        <begin position="1"/>
        <end position="37"/>
    </location>
</feature>
<feature type="compositionally biased region" description="Basic and acidic residues" evidence="1">
    <location>
        <begin position="7"/>
        <end position="18"/>
    </location>
</feature>
<accession>A0A0L0T5S9</accession>
<feature type="compositionally biased region" description="Low complexity" evidence="1">
    <location>
        <begin position="244"/>
        <end position="253"/>
    </location>
</feature>
<proteinExistence type="predicted"/>
<keyword evidence="2" id="KW-0812">Transmembrane</keyword>
<name>A0A0L0T5S9_ALLM3</name>
<reference evidence="3 4" key="1">
    <citation type="submission" date="2009-11" db="EMBL/GenBank/DDBJ databases">
        <title>Annotation of Allomyces macrogynus ATCC 38327.</title>
        <authorList>
            <consortium name="The Broad Institute Genome Sequencing Platform"/>
            <person name="Russ C."/>
            <person name="Cuomo C."/>
            <person name="Burger G."/>
            <person name="Gray M.W."/>
            <person name="Holland P.W.H."/>
            <person name="King N."/>
            <person name="Lang F.B.F."/>
            <person name="Roger A.J."/>
            <person name="Ruiz-Trillo I."/>
            <person name="Young S.K."/>
            <person name="Zeng Q."/>
            <person name="Gargeya S."/>
            <person name="Fitzgerald M."/>
            <person name="Haas B."/>
            <person name="Abouelleil A."/>
            <person name="Alvarado L."/>
            <person name="Arachchi H.M."/>
            <person name="Berlin A."/>
            <person name="Chapman S.B."/>
            <person name="Gearin G."/>
            <person name="Goldberg J."/>
            <person name="Griggs A."/>
            <person name="Gujja S."/>
            <person name="Hansen M."/>
            <person name="Heiman D."/>
            <person name="Howarth C."/>
            <person name="Larimer J."/>
            <person name="Lui A."/>
            <person name="MacDonald P.J.P."/>
            <person name="McCowen C."/>
            <person name="Montmayeur A."/>
            <person name="Murphy C."/>
            <person name="Neiman D."/>
            <person name="Pearson M."/>
            <person name="Priest M."/>
            <person name="Roberts A."/>
            <person name="Saif S."/>
            <person name="Shea T."/>
            <person name="Sisk P."/>
            <person name="Stolte C."/>
            <person name="Sykes S."/>
            <person name="Wortman J."/>
            <person name="Nusbaum C."/>
            <person name="Birren B."/>
        </authorList>
    </citation>
    <scope>NUCLEOTIDE SEQUENCE [LARGE SCALE GENOMIC DNA]</scope>
    <source>
        <strain evidence="3 4">ATCC 38327</strain>
    </source>
</reference>
<feature type="region of interest" description="Disordered" evidence="1">
    <location>
        <begin position="104"/>
        <end position="361"/>
    </location>
</feature>
<dbReference type="Proteomes" id="UP000054350">
    <property type="component" value="Unassembled WGS sequence"/>
</dbReference>
<dbReference type="EMBL" id="GG745364">
    <property type="protein sequence ID" value="KNE70148.1"/>
    <property type="molecule type" value="Genomic_DNA"/>
</dbReference>
<protein>
    <submittedName>
        <fullName evidence="3">Uncharacterized protein</fullName>
    </submittedName>
</protein>
<evidence type="ECO:0000313" key="3">
    <source>
        <dbReference type="EMBL" id="KNE70148.1"/>
    </source>
</evidence>
<evidence type="ECO:0000313" key="4">
    <source>
        <dbReference type="Proteomes" id="UP000054350"/>
    </source>
</evidence>
<keyword evidence="2" id="KW-1133">Transmembrane helix</keyword>
<sequence length="572" mass="57776">MDPLFRTADHPPRPRRQQEQQQQQQHQRRRYAADRPTRTVRRLACSLAALLALAAVATITITSTNVVGAPVLALSSATPPPPSVLSPCDPALVRRLARRELFKPGVLSPGEDGGSDAVIGHVFDGAPPRGPIGDGNDGGWGRKTRPRPSPPTRPPPPPEDDPPLPSIPPHQEVVRIGLPQPPTNPPPAATESPGAGTPEAGSKAAPPDASPTPEMGIFGVTDPEARVGTAPGSGGGGGGGGGNNVPNVPVVRSGGDGAARGGSASVASAAGANATPASAAAAASSSGSNGGSNSAWSSSSSSAAGSGSAPPSSGSSSSSSSWPPSSSSSSSGSTDPDGSRTDTLSPNSGTRTDGGDSLSSPSTRNTLFILAVLVPTVGFVAAASMFAIRTAQRRHTLPNTLLWWRKPPAPPARDPSPPAAAPRASLSTVSEYSPIVGYGSMHYSHIDLVPLAPPPNPRAVYGVYGGPAAVVAPPPAAVYAPRTRRVLTVERAGARVKDVGPSAGLFPQARPPEAATPTPVAPSVLLAVREDLGELERRQSAVGPPPLAVIADVVAPAGMEMGSSLRNSFRVW</sequence>
<evidence type="ECO:0000256" key="2">
    <source>
        <dbReference type="SAM" id="Phobius"/>
    </source>
</evidence>
<keyword evidence="2" id="KW-0472">Membrane</keyword>